<dbReference type="PROSITE" id="PS50109">
    <property type="entry name" value="HIS_KIN"/>
    <property type="match status" value="1"/>
</dbReference>
<dbReference type="SUPFAM" id="SSF47384">
    <property type="entry name" value="Homodimeric domain of signal transducing histidine kinase"/>
    <property type="match status" value="1"/>
</dbReference>
<dbReference type="EMBL" id="FOLQ01000057">
    <property type="protein sequence ID" value="SFF37269.1"/>
    <property type="molecule type" value="Genomic_DNA"/>
</dbReference>
<dbReference type="CDD" id="cd00130">
    <property type="entry name" value="PAS"/>
    <property type="match status" value="1"/>
</dbReference>
<evidence type="ECO:0000256" key="1">
    <source>
        <dbReference type="ARBA" id="ARBA00000085"/>
    </source>
</evidence>
<dbReference type="InterPro" id="IPR003661">
    <property type="entry name" value="HisK_dim/P_dom"/>
</dbReference>
<evidence type="ECO:0000256" key="4">
    <source>
        <dbReference type="ARBA" id="ARBA00022679"/>
    </source>
</evidence>
<dbReference type="Gene3D" id="3.30.565.10">
    <property type="entry name" value="Histidine kinase-like ATPase, C-terminal domain"/>
    <property type="match status" value="1"/>
</dbReference>
<dbReference type="InterPro" id="IPR035965">
    <property type="entry name" value="PAS-like_dom_sf"/>
</dbReference>
<proteinExistence type="predicted"/>
<dbReference type="PANTHER" id="PTHR43304:SF1">
    <property type="entry name" value="PAC DOMAIN-CONTAINING PROTEIN"/>
    <property type="match status" value="1"/>
</dbReference>
<sequence>MTGDSNSLNRKSLTERLDIDFALRSAGLGVWEIDPKTNQVLWDKRCQALVGLENDNPIPFEEAIQYIHPDDLTRVLAAIQWAMTAQSGGHFDETYRTQGADQGALRWVRFWGQAHFSPAGDVHRFSGIAQEITQHVVAQQALIESEQLLKNLVLGAPIGISILNAADLVIETVNDAFMEVAGKSYEQLMGQPYWVPFAEAAPYFADALDRVAREGVPFSINETPLVLIRHGKEELIYVTFVYMPLSDSAGQVKKIAVWVLENTHQVTERRKVEELVQQRTEELAATNEELSATNEELEAHNEEYAVLNEELEEANSLLIRSNENLQQFAYVASHDLQEPLRKIQQFGDLLRTRYTDSVGDELDYIQRMQVAASRMSTLIKDLLDFSRISTRREANGLVSLDKVIRQVLSTLELTIAETGAQVSLEPLPTVMGDASQLNQLFQNLLSNALKFRRPGISAHISVKASWLAAEHLPEGLKYQRRAIAYHQIDVQDNGIGFDEKYLDRIFQVFQRLHGKSEYAGTGIGLAICEKVVANHGGAITATSQPGQGATFTIYLPA</sequence>
<name>A0A1I2I4A2_9BACT</name>
<dbReference type="Pfam" id="PF02518">
    <property type="entry name" value="HATPase_c"/>
    <property type="match status" value="1"/>
</dbReference>
<keyword evidence="4" id="KW-0808">Transferase</keyword>
<keyword evidence="3" id="KW-0597">Phosphoprotein</keyword>
<comment type="catalytic activity">
    <reaction evidence="1">
        <text>ATP + protein L-histidine = ADP + protein N-phospho-L-histidine.</text>
        <dbReference type="EC" id="2.7.13.3"/>
    </reaction>
</comment>
<feature type="domain" description="PAC" evidence="9">
    <location>
        <begin position="91"/>
        <end position="144"/>
    </location>
</feature>
<keyword evidence="6" id="KW-0175">Coiled coil</keyword>
<feature type="domain" description="Histidine kinase" evidence="7">
    <location>
        <begin position="331"/>
        <end position="557"/>
    </location>
</feature>
<dbReference type="GO" id="GO:0000155">
    <property type="term" value="F:phosphorelay sensor kinase activity"/>
    <property type="evidence" value="ECO:0007669"/>
    <property type="project" value="InterPro"/>
</dbReference>
<dbReference type="PRINTS" id="PR00344">
    <property type="entry name" value="BCTRLSENSOR"/>
</dbReference>
<reference evidence="10 11" key="1">
    <citation type="submission" date="2016-10" db="EMBL/GenBank/DDBJ databases">
        <authorList>
            <person name="de Groot N.N."/>
        </authorList>
    </citation>
    <scope>NUCLEOTIDE SEQUENCE [LARGE SCALE GENOMIC DNA]</scope>
    <source>
        <strain evidence="10 11">DSM 26130</strain>
    </source>
</reference>
<dbReference type="InterPro" id="IPR000700">
    <property type="entry name" value="PAS-assoc_C"/>
</dbReference>
<organism evidence="10 11">
    <name type="scientific">Spirosoma endophyticum</name>
    <dbReference type="NCBI Taxonomy" id="662367"/>
    <lineage>
        <taxon>Bacteria</taxon>
        <taxon>Pseudomonadati</taxon>
        <taxon>Bacteroidota</taxon>
        <taxon>Cytophagia</taxon>
        <taxon>Cytophagales</taxon>
        <taxon>Cytophagaceae</taxon>
        <taxon>Spirosoma</taxon>
    </lineage>
</organism>
<evidence type="ECO:0000256" key="3">
    <source>
        <dbReference type="ARBA" id="ARBA00022553"/>
    </source>
</evidence>
<evidence type="ECO:0000313" key="11">
    <source>
        <dbReference type="Proteomes" id="UP000198598"/>
    </source>
</evidence>
<dbReference type="InterPro" id="IPR000014">
    <property type="entry name" value="PAS"/>
</dbReference>
<feature type="domain" description="PAS" evidence="8">
    <location>
        <begin position="15"/>
        <end position="86"/>
    </location>
</feature>
<dbReference type="PROSITE" id="PS50112">
    <property type="entry name" value="PAS"/>
    <property type="match status" value="1"/>
</dbReference>
<dbReference type="Pfam" id="PF08447">
    <property type="entry name" value="PAS_3"/>
    <property type="match status" value="1"/>
</dbReference>
<dbReference type="Pfam" id="PF00512">
    <property type="entry name" value="HisKA"/>
    <property type="match status" value="1"/>
</dbReference>
<dbReference type="SMART" id="SM00388">
    <property type="entry name" value="HisKA"/>
    <property type="match status" value="1"/>
</dbReference>
<dbReference type="SUPFAM" id="SSF55785">
    <property type="entry name" value="PYP-like sensor domain (PAS domain)"/>
    <property type="match status" value="2"/>
</dbReference>
<evidence type="ECO:0000256" key="5">
    <source>
        <dbReference type="ARBA" id="ARBA00022777"/>
    </source>
</evidence>
<dbReference type="STRING" id="662367.SAMN05216167_1575"/>
<keyword evidence="11" id="KW-1185">Reference proteome</keyword>
<dbReference type="InterPro" id="IPR003594">
    <property type="entry name" value="HATPase_dom"/>
</dbReference>
<dbReference type="PROSITE" id="PS50113">
    <property type="entry name" value="PAC"/>
    <property type="match status" value="1"/>
</dbReference>
<evidence type="ECO:0000259" key="9">
    <source>
        <dbReference type="PROSITE" id="PS50113"/>
    </source>
</evidence>
<dbReference type="InterPro" id="IPR036890">
    <property type="entry name" value="HATPase_C_sf"/>
</dbReference>
<dbReference type="CDD" id="cd00082">
    <property type="entry name" value="HisKA"/>
    <property type="match status" value="1"/>
</dbReference>
<dbReference type="InterPro" id="IPR013656">
    <property type="entry name" value="PAS_4"/>
</dbReference>
<keyword evidence="5" id="KW-0418">Kinase</keyword>
<protein>
    <recommendedName>
        <fullName evidence="2">histidine kinase</fullName>
        <ecNumber evidence="2">2.7.13.3</ecNumber>
    </recommendedName>
</protein>
<dbReference type="InterPro" id="IPR052162">
    <property type="entry name" value="Sensor_kinase/Photoreceptor"/>
</dbReference>
<dbReference type="InterPro" id="IPR036097">
    <property type="entry name" value="HisK_dim/P_sf"/>
</dbReference>
<evidence type="ECO:0000313" key="10">
    <source>
        <dbReference type="EMBL" id="SFF37269.1"/>
    </source>
</evidence>
<evidence type="ECO:0000256" key="6">
    <source>
        <dbReference type="SAM" id="Coils"/>
    </source>
</evidence>
<dbReference type="Gene3D" id="1.10.287.130">
    <property type="match status" value="1"/>
</dbReference>
<evidence type="ECO:0000259" key="8">
    <source>
        <dbReference type="PROSITE" id="PS50112"/>
    </source>
</evidence>
<dbReference type="InterPro" id="IPR013655">
    <property type="entry name" value="PAS_fold_3"/>
</dbReference>
<evidence type="ECO:0000259" key="7">
    <source>
        <dbReference type="PROSITE" id="PS50109"/>
    </source>
</evidence>
<dbReference type="OrthoDB" id="9766459at2"/>
<accession>A0A1I2I4A2</accession>
<dbReference type="Proteomes" id="UP000198598">
    <property type="component" value="Unassembled WGS sequence"/>
</dbReference>
<dbReference type="InterPro" id="IPR004358">
    <property type="entry name" value="Sig_transdc_His_kin-like_C"/>
</dbReference>
<feature type="coiled-coil region" evidence="6">
    <location>
        <begin position="269"/>
        <end position="324"/>
    </location>
</feature>
<dbReference type="Gene3D" id="3.30.450.20">
    <property type="entry name" value="PAS domain"/>
    <property type="match status" value="2"/>
</dbReference>
<dbReference type="SMART" id="SM00091">
    <property type="entry name" value="PAS"/>
    <property type="match status" value="2"/>
</dbReference>
<dbReference type="InterPro" id="IPR005467">
    <property type="entry name" value="His_kinase_dom"/>
</dbReference>
<dbReference type="PANTHER" id="PTHR43304">
    <property type="entry name" value="PHYTOCHROME-LIKE PROTEIN CPH1"/>
    <property type="match status" value="1"/>
</dbReference>
<dbReference type="RefSeq" id="WP_093835369.1">
    <property type="nucleotide sequence ID" value="NZ_FOLQ01000057.1"/>
</dbReference>
<dbReference type="Pfam" id="PF08448">
    <property type="entry name" value="PAS_4"/>
    <property type="match status" value="1"/>
</dbReference>
<evidence type="ECO:0000256" key="2">
    <source>
        <dbReference type="ARBA" id="ARBA00012438"/>
    </source>
</evidence>
<dbReference type="FunFam" id="3.30.565.10:FF:000006">
    <property type="entry name" value="Sensor histidine kinase WalK"/>
    <property type="match status" value="1"/>
</dbReference>
<dbReference type="AlphaFoldDB" id="A0A1I2I4A2"/>
<dbReference type="SMART" id="SM00387">
    <property type="entry name" value="HATPase_c"/>
    <property type="match status" value="1"/>
</dbReference>
<dbReference type="SUPFAM" id="SSF55874">
    <property type="entry name" value="ATPase domain of HSP90 chaperone/DNA topoisomerase II/histidine kinase"/>
    <property type="match status" value="1"/>
</dbReference>
<dbReference type="EC" id="2.7.13.3" evidence="2"/>
<gene>
    <name evidence="10" type="ORF">SAMN05216167_1575</name>
</gene>